<feature type="region of interest" description="Disordered" evidence="1">
    <location>
        <begin position="639"/>
        <end position="663"/>
    </location>
</feature>
<keyword evidence="4" id="KW-1185">Reference proteome</keyword>
<evidence type="ECO:0000313" key="4">
    <source>
        <dbReference type="Proteomes" id="UP000481861"/>
    </source>
</evidence>
<evidence type="ECO:0000313" key="3">
    <source>
        <dbReference type="EMBL" id="KAF2875755.1"/>
    </source>
</evidence>
<name>A0A7C8MG40_9PLEO</name>
<dbReference type="Proteomes" id="UP000481861">
    <property type="component" value="Unassembled WGS sequence"/>
</dbReference>
<dbReference type="OrthoDB" id="3798719at2759"/>
<protein>
    <submittedName>
        <fullName evidence="3">Uncharacterized protein</fullName>
    </submittedName>
</protein>
<proteinExistence type="predicted"/>
<comment type="caution">
    <text evidence="3">The sequence shown here is derived from an EMBL/GenBank/DDBJ whole genome shotgun (WGS) entry which is preliminary data.</text>
</comment>
<evidence type="ECO:0000256" key="1">
    <source>
        <dbReference type="SAM" id="MobiDB-lite"/>
    </source>
</evidence>
<feature type="chain" id="PRO_5028868278" evidence="2">
    <location>
        <begin position="23"/>
        <end position="866"/>
    </location>
</feature>
<reference evidence="3 4" key="1">
    <citation type="submission" date="2020-01" db="EMBL/GenBank/DDBJ databases">
        <authorList>
            <consortium name="DOE Joint Genome Institute"/>
            <person name="Haridas S."/>
            <person name="Albert R."/>
            <person name="Binder M."/>
            <person name="Bloem J."/>
            <person name="Labutti K."/>
            <person name="Salamov A."/>
            <person name="Andreopoulos B."/>
            <person name="Baker S.E."/>
            <person name="Barry K."/>
            <person name="Bills G."/>
            <person name="Bluhm B.H."/>
            <person name="Cannon C."/>
            <person name="Castanera R."/>
            <person name="Culley D.E."/>
            <person name="Daum C."/>
            <person name="Ezra D."/>
            <person name="Gonzalez J.B."/>
            <person name="Henrissat B."/>
            <person name="Kuo A."/>
            <person name="Liang C."/>
            <person name="Lipzen A."/>
            <person name="Lutzoni F."/>
            <person name="Magnuson J."/>
            <person name="Mondo S."/>
            <person name="Nolan M."/>
            <person name="Ohm R."/>
            <person name="Pangilinan J."/>
            <person name="Park H.-J.H."/>
            <person name="Ramirez L."/>
            <person name="Alfaro M."/>
            <person name="Sun H."/>
            <person name="Tritt A."/>
            <person name="Yoshinaga Y."/>
            <person name="Zwiers L.-H.L."/>
            <person name="Turgeon B.G."/>
            <person name="Goodwin S.B."/>
            <person name="Spatafora J.W."/>
            <person name="Crous P.W."/>
            <person name="Grigoriev I.V."/>
        </authorList>
    </citation>
    <scope>NUCLEOTIDE SEQUENCE [LARGE SCALE GENOMIC DNA]</scope>
    <source>
        <strain evidence="3 4">CBS 611.86</strain>
    </source>
</reference>
<gene>
    <name evidence="3" type="ORF">BDV95DRAFT_280774</name>
</gene>
<accession>A0A7C8MG40</accession>
<sequence>MPAMHLVAVALVALGISPLALAHTQSDDAASLGRCDASLVKYKACDADKQLIWSCESLDGIEFGKHYGWKPSSLCSSGACVQEPFGEVVCVNTASVHVLASTHTAHPNARRAAAETHDELEWHIGCETPGKCSYYQEQPLTHDPVLSARDVPSLLATPASGGSKALHSQQFAFRCNPQNFTQIQRFDGQEWVLDSECDGTFSCVDFPGPPHCNGLVSGNEPENEPVSTGVGKKRAVIPALRCRPENLTQIQYLHSNNVDWLVWFRCPDSVQCVDKPTPPHCGAEFRCGSTNYTEVLRFDSTLGWVADHYCEPPDFCGSTTTGLSGCSRGDQLSGPFNLGAHRCNPMNAPDVQRYDGATQGWVHDHFCKSSEHCVPAPGTARCIMLDALVPPPAPPSPLCTLNQTRCSSDQLEVQRCEGSIPAWVHDHYCASSDPCGEADGESGCFSDLVGGPKPQTPNNNNVPVPSFVYTQCDASNDTQVLVWKGKDFVRDRVCLSPFVCYDYTGGKGPFAACQSPNGRTGVWLPWAIRTAASAGGESLRCRNSKTLERWNGHEWSFEASCDHGFKCHTGDRKPYTSGCYAPNIDAVLRRHNESRKRHASATLGRTDYLDPSLFAALSADHDLKDRGLIEDLLKDILGNSSSSSSSSSSDDEGHVVRRAKHSQDENVADGIDSLLSQGRILMQDIQAVHSMIHGDKRIRDVVSTTTSGSTVTVTVSTISSSLIPVSVSPTSVVDTDIPGVDVECDTDDTDVECHVDVKCDIDDLDCDVDINIDIDMVTGGTVSATSSLAAAKVTKRAADGIIPTVTQIWDSITSSAVGGFESFTSSAASDITDRSEHQGIFDTITSKAKSVTSSFASEVTGGARHA</sequence>
<keyword evidence="2" id="KW-0732">Signal</keyword>
<organism evidence="3 4">
    <name type="scientific">Massariosphaeria phaeospora</name>
    <dbReference type="NCBI Taxonomy" id="100035"/>
    <lineage>
        <taxon>Eukaryota</taxon>
        <taxon>Fungi</taxon>
        <taxon>Dikarya</taxon>
        <taxon>Ascomycota</taxon>
        <taxon>Pezizomycotina</taxon>
        <taxon>Dothideomycetes</taxon>
        <taxon>Pleosporomycetidae</taxon>
        <taxon>Pleosporales</taxon>
        <taxon>Pleosporales incertae sedis</taxon>
        <taxon>Massariosphaeria</taxon>
    </lineage>
</organism>
<dbReference type="AlphaFoldDB" id="A0A7C8MG40"/>
<feature type="signal peptide" evidence="2">
    <location>
        <begin position="1"/>
        <end position="22"/>
    </location>
</feature>
<evidence type="ECO:0000256" key="2">
    <source>
        <dbReference type="SAM" id="SignalP"/>
    </source>
</evidence>
<dbReference type="EMBL" id="JAADJZ010000004">
    <property type="protein sequence ID" value="KAF2875755.1"/>
    <property type="molecule type" value="Genomic_DNA"/>
</dbReference>